<evidence type="ECO:0000259" key="4">
    <source>
        <dbReference type="PROSITE" id="PS51841"/>
    </source>
</evidence>
<dbReference type="InterPro" id="IPR001322">
    <property type="entry name" value="Lamin_tail_dom"/>
</dbReference>
<dbReference type="InterPro" id="IPR036415">
    <property type="entry name" value="Lamin_tail_dom_sf"/>
</dbReference>
<evidence type="ECO:0000256" key="3">
    <source>
        <dbReference type="SAM" id="SignalP"/>
    </source>
</evidence>
<feature type="compositionally biased region" description="Low complexity" evidence="1">
    <location>
        <begin position="204"/>
        <end position="217"/>
    </location>
</feature>
<accession>A0A2H0KTB5</accession>
<dbReference type="Pfam" id="PF00932">
    <property type="entry name" value="LTD"/>
    <property type="match status" value="2"/>
</dbReference>
<feature type="signal peptide" evidence="3">
    <location>
        <begin position="1"/>
        <end position="29"/>
    </location>
</feature>
<feature type="domain" description="LTD" evidence="4">
    <location>
        <begin position="222"/>
        <end position="328"/>
    </location>
</feature>
<dbReference type="AlphaFoldDB" id="A0A2H0KTB5"/>
<feature type="transmembrane region" description="Helical" evidence="2">
    <location>
        <begin position="439"/>
        <end position="459"/>
    </location>
</feature>
<evidence type="ECO:0000256" key="2">
    <source>
        <dbReference type="SAM" id="Phobius"/>
    </source>
</evidence>
<evidence type="ECO:0000256" key="1">
    <source>
        <dbReference type="SAM" id="MobiDB-lite"/>
    </source>
</evidence>
<evidence type="ECO:0000313" key="5">
    <source>
        <dbReference type="EMBL" id="PIQ75399.1"/>
    </source>
</evidence>
<organism evidence="5 6">
    <name type="scientific">Candidatus Portnoybacteria bacterium CG11_big_fil_rev_8_21_14_0_20_40_15</name>
    <dbReference type="NCBI Taxonomy" id="1974817"/>
    <lineage>
        <taxon>Bacteria</taxon>
        <taxon>Candidatus Portnoyibacteriota</taxon>
    </lineage>
</organism>
<dbReference type="SUPFAM" id="SSF74853">
    <property type="entry name" value="Lamin A/C globular tail domain"/>
    <property type="match status" value="2"/>
</dbReference>
<proteinExistence type="predicted"/>
<keyword evidence="3" id="KW-0732">Signal</keyword>
<feature type="chain" id="PRO_5013769345" description="LTD domain-containing protein" evidence="3">
    <location>
        <begin position="30"/>
        <end position="472"/>
    </location>
</feature>
<dbReference type="PROSITE" id="PS51841">
    <property type="entry name" value="LTD"/>
    <property type="match status" value="2"/>
</dbReference>
<reference evidence="5 6" key="1">
    <citation type="submission" date="2017-09" db="EMBL/GenBank/DDBJ databases">
        <title>Depth-based differentiation of microbial function through sediment-hosted aquifers and enrichment of novel symbionts in the deep terrestrial subsurface.</title>
        <authorList>
            <person name="Probst A.J."/>
            <person name="Ladd B."/>
            <person name="Jarett J.K."/>
            <person name="Geller-Mcgrath D.E."/>
            <person name="Sieber C.M."/>
            <person name="Emerson J.B."/>
            <person name="Anantharaman K."/>
            <person name="Thomas B.C."/>
            <person name="Malmstrom R."/>
            <person name="Stieglmeier M."/>
            <person name="Klingl A."/>
            <person name="Woyke T."/>
            <person name="Ryan C.M."/>
            <person name="Banfield J.F."/>
        </authorList>
    </citation>
    <scope>NUCLEOTIDE SEQUENCE [LARGE SCALE GENOMIC DNA]</scope>
    <source>
        <strain evidence="5">CG11_big_fil_rev_8_21_14_0_20_40_15</strain>
    </source>
</reference>
<keyword evidence="2" id="KW-1133">Transmembrane helix</keyword>
<comment type="caution">
    <text evidence="5">The sequence shown here is derived from an EMBL/GenBank/DDBJ whole genome shotgun (WGS) entry which is preliminary data.</text>
</comment>
<feature type="region of interest" description="Disordered" evidence="1">
    <location>
        <begin position="204"/>
        <end position="228"/>
    </location>
</feature>
<keyword evidence="2" id="KW-0812">Transmembrane</keyword>
<protein>
    <recommendedName>
        <fullName evidence="4">LTD domain-containing protein</fullName>
    </recommendedName>
</protein>
<gene>
    <name evidence="5" type="ORF">COV84_01315</name>
</gene>
<feature type="compositionally biased region" description="Polar residues" evidence="1">
    <location>
        <begin position="218"/>
        <end position="228"/>
    </location>
</feature>
<sequence length="472" mass="51748">MKKYSASKICFLIALAAIFFIPKISSAQAVINEIFSDPAGNDTGKEWIELYNSGSQAIDLSGWEINGSRKYFTIPSFSLEPNSFLLIRWRADGQNTADEIFTGIETINTNLGNTSGFIALFKSAEHNKDTIIDYFEYGKASQTLEATASSAGIWQREQFVTAATEGQSLGLKQDGKDQNLAGDWQIFSAPTPGQSNTTIINTTEQETSQQQKDTTTQSPPSDTASSTLSAFSNYSDEVLINEFMPWPSSGNEWVELLNSGDQTIDLSDWQIDDIEGASSPQKISAGTLIEPNAFLVIELEKNILNNEGDEIRLIWPDGQLVHSVSYKSSKQNFSSSRFEDGLWLWTENPTPGQENKKPPQKLSSPPKTESISLQYTPPLVATVSESLSAPKNENSTNNKSAAVTETDFTTQQNSTQNTDISESLPMEAVTTKKQTLNPFFALAAIAILSLFSGIGIVYFKNKKAIDNGQKPS</sequence>
<keyword evidence="2" id="KW-0472">Membrane</keyword>
<evidence type="ECO:0000313" key="6">
    <source>
        <dbReference type="Proteomes" id="UP000229317"/>
    </source>
</evidence>
<feature type="region of interest" description="Disordered" evidence="1">
    <location>
        <begin position="387"/>
        <end position="423"/>
    </location>
</feature>
<name>A0A2H0KTB5_9BACT</name>
<dbReference type="Gene3D" id="2.60.40.1260">
    <property type="entry name" value="Lamin Tail domain"/>
    <property type="match status" value="2"/>
</dbReference>
<dbReference type="EMBL" id="PCVO01000021">
    <property type="protein sequence ID" value="PIQ75399.1"/>
    <property type="molecule type" value="Genomic_DNA"/>
</dbReference>
<feature type="compositionally biased region" description="Polar residues" evidence="1">
    <location>
        <begin position="387"/>
        <end position="421"/>
    </location>
</feature>
<feature type="region of interest" description="Disordered" evidence="1">
    <location>
        <begin position="344"/>
        <end position="369"/>
    </location>
</feature>
<dbReference type="Proteomes" id="UP000229317">
    <property type="component" value="Unassembled WGS sequence"/>
</dbReference>
<feature type="domain" description="LTD" evidence="4">
    <location>
        <begin position="25"/>
        <end position="139"/>
    </location>
</feature>